<keyword evidence="1" id="KW-0378">Hydrolase</keyword>
<gene>
    <name evidence="4" type="ORF">EI427_18945</name>
</gene>
<dbReference type="Pfam" id="PF00933">
    <property type="entry name" value="Glyco_hydro_3"/>
    <property type="match status" value="1"/>
</dbReference>
<organism evidence="4 5">
    <name type="scientific">Flammeovirga pectinis</name>
    <dbReference type="NCBI Taxonomy" id="2494373"/>
    <lineage>
        <taxon>Bacteria</taxon>
        <taxon>Pseudomonadati</taxon>
        <taxon>Bacteroidota</taxon>
        <taxon>Cytophagia</taxon>
        <taxon>Cytophagales</taxon>
        <taxon>Flammeovirgaceae</taxon>
        <taxon>Flammeovirga</taxon>
    </lineage>
</organism>
<evidence type="ECO:0000259" key="2">
    <source>
        <dbReference type="Pfam" id="PF00144"/>
    </source>
</evidence>
<accession>A0A3Q9FQQ6</accession>
<dbReference type="Gene3D" id="3.40.710.10">
    <property type="entry name" value="DD-peptidase/beta-lactamase superfamily"/>
    <property type="match status" value="1"/>
</dbReference>
<sequence length="941" mass="106004">MYLKKNIFSTFIVITFFVSLISTKTVASDFDVDSLFSKLTLEQKIGQIIFAIPQKNDSELKSLGRENKLGGVIFSQNCSKNSFTYFSNLNKLPNKVPVLIGSTSQQSINCLDPNFSLLPDRYNLSAINSNIFTFNIYQEIGKINNKLNLDVYFSNSLSIKKDKGFYHYGFGDDVINVLKNNHAAIKGLHQKSILTGTTLSYDFDYKKVDDNIKNILTQLVKDNIDILKASREDFETPIFRKEFIDQLKDSLNYNGLIASGDLALGINASLTVDNAIHALQNGHDVIALSAYYTEVIKGIALGIKKGKVDTILINKNVRKVLELKAKKKSYITNYTPKEDLKAIKADTYEKSVTVLNNTDSIIPLPSLNKTSYQLVSIGLKGHEDSFGNTLKMFVDYDYHRIEQPSFSTSQVNLLFESCKNKDIVIVNIVCHQESSKHRYGVSYATEQFIEQLQHKTKVIVILHGAPDGLRYLDKSQNTIINYSTDKYAQEASAQVIAGSISGNGKLPITITPNFVVNKGDKIKNVGRLGYGQPNQVGIDGNKLNYLIDSIANHAINIEATPGCQIVVAKNGKIVFEKSYGYFTYEKETPVTNQTVYDIASVTKVAATTQALMMLDYQDSINVNNSLDHYITNTDTTNKGDIKLIQFLTHTAPLKGGYYFWGHVYDRDKKEYNPTYISPYKKKGFTVEVTPDLYASDTIKNAMWDWLLASPISTRRRYTKSVYRYWYSDLGYYFLQRVVEKEANTSIDKYLAKNLYEPLGTRTLGYLPLKRINLNRIPPTEMDINYRQCLIKGIVHDPSADLMGGVAGHAGVFSNAHDLAILMQMNLQKGTYGQHQFFDETTLNNFNRQPYTRFKNRRALGWDKPPLKGDEGNTSPLAPKSTFGHTGFTGTCAWVDPTNSIVYIFLSNRVYPTARNNKLAKENIREGIQSAIYQAMGEELPQ</sequence>
<evidence type="ECO:0008006" key="6">
    <source>
        <dbReference type="Google" id="ProtNLM"/>
    </source>
</evidence>
<dbReference type="SUPFAM" id="SSF52279">
    <property type="entry name" value="Beta-D-glucan exohydrolase, C-terminal domain"/>
    <property type="match status" value="1"/>
</dbReference>
<dbReference type="InterPro" id="IPR001764">
    <property type="entry name" value="Glyco_hydro_3_N"/>
</dbReference>
<dbReference type="GO" id="GO:0004553">
    <property type="term" value="F:hydrolase activity, hydrolyzing O-glycosyl compounds"/>
    <property type="evidence" value="ECO:0007669"/>
    <property type="project" value="InterPro"/>
</dbReference>
<feature type="domain" description="Beta-lactamase-related" evidence="2">
    <location>
        <begin position="559"/>
        <end position="917"/>
    </location>
</feature>
<dbReference type="Proteomes" id="UP000267268">
    <property type="component" value="Chromosome 1"/>
</dbReference>
<dbReference type="InterPro" id="IPR017853">
    <property type="entry name" value="GH"/>
</dbReference>
<feature type="domain" description="Glycoside hydrolase family 3 N-terminal" evidence="3">
    <location>
        <begin position="244"/>
        <end position="323"/>
    </location>
</feature>
<protein>
    <recommendedName>
        <fullName evidence="6">Serine hydrolase</fullName>
    </recommendedName>
</protein>
<proteinExistence type="predicted"/>
<dbReference type="PANTHER" id="PTHR43283:SF11">
    <property type="entry name" value="BETA-LACTAMASE-RELATED DOMAIN-CONTAINING PROTEIN"/>
    <property type="match status" value="1"/>
</dbReference>
<evidence type="ECO:0000259" key="3">
    <source>
        <dbReference type="Pfam" id="PF00933"/>
    </source>
</evidence>
<reference evidence="4 5" key="1">
    <citation type="submission" date="2018-12" db="EMBL/GenBank/DDBJ databases">
        <title>Flammeovirga pectinis sp. nov., isolated from the gut of the Korean scallop, Patinopecten yessoensis.</title>
        <authorList>
            <person name="Bae J.-W."/>
            <person name="Jeong Y.-S."/>
            <person name="Kang W."/>
        </authorList>
    </citation>
    <scope>NUCLEOTIDE SEQUENCE [LARGE SCALE GENOMIC DNA]</scope>
    <source>
        <strain evidence="4 5">L12M1</strain>
    </source>
</reference>
<dbReference type="Pfam" id="PF00144">
    <property type="entry name" value="Beta-lactamase"/>
    <property type="match status" value="1"/>
</dbReference>
<dbReference type="KEGG" id="fll:EI427_18945"/>
<keyword evidence="5" id="KW-1185">Reference proteome</keyword>
<dbReference type="GO" id="GO:0005975">
    <property type="term" value="P:carbohydrate metabolic process"/>
    <property type="evidence" value="ECO:0007669"/>
    <property type="project" value="InterPro"/>
</dbReference>
<name>A0A3Q9FQQ6_9BACT</name>
<dbReference type="OrthoDB" id="9805821at2"/>
<evidence type="ECO:0000256" key="1">
    <source>
        <dbReference type="ARBA" id="ARBA00022801"/>
    </source>
</evidence>
<evidence type="ECO:0000313" key="4">
    <source>
        <dbReference type="EMBL" id="AZQ64223.1"/>
    </source>
</evidence>
<dbReference type="SUPFAM" id="SSF51445">
    <property type="entry name" value="(Trans)glycosidases"/>
    <property type="match status" value="1"/>
</dbReference>
<dbReference type="InterPro" id="IPR036881">
    <property type="entry name" value="Glyco_hydro_3_C_sf"/>
</dbReference>
<dbReference type="AlphaFoldDB" id="A0A3Q9FQQ6"/>
<dbReference type="PANTHER" id="PTHR43283">
    <property type="entry name" value="BETA-LACTAMASE-RELATED"/>
    <property type="match status" value="1"/>
</dbReference>
<dbReference type="Gene3D" id="3.20.20.300">
    <property type="entry name" value="Glycoside hydrolase, family 3, N-terminal domain"/>
    <property type="match status" value="2"/>
</dbReference>
<evidence type="ECO:0000313" key="5">
    <source>
        <dbReference type="Proteomes" id="UP000267268"/>
    </source>
</evidence>
<dbReference type="InterPro" id="IPR012338">
    <property type="entry name" value="Beta-lactam/transpept-like"/>
</dbReference>
<dbReference type="InterPro" id="IPR036962">
    <property type="entry name" value="Glyco_hydro_3_N_sf"/>
</dbReference>
<dbReference type="SUPFAM" id="SSF56601">
    <property type="entry name" value="beta-lactamase/transpeptidase-like"/>
    <property type="match status" value="1"/>
</dbReference>
<dbReference type="InterPro" id="IPR050789">
    <property type="entry name" value="Diverse_Enzym_Activities"/>
</dbReference>
<dbReference type="InterPro" id="IPR001466">
    <property type="entry name" value="Beta-lactam-related"/>
</dbReference>
<dbReference type="EMBL" id="CP034562">
    <property type="protein sequence ID" value="AZQ64223.1"/>
    <property type="molecule type" value="Genomic_DNA"/>
</dbReference>